<evidence type="ECO:0000313" key="3">
    <source>
        <dbReference type="Proteomes" id="UP000184040"/>
    </source>
</evidence>
<sequence>MPLDKFVLILVIVVFAAGLTIWLGSMIVAGLHAPLPLTLLIPAALVLYVVWRVIAQRLSSHEDDHYDQTPR</sequence>
<keyword evidence="1" id="KW-0812">Transmembrane</keyword>
<protein>
    <submittedName>
        <fullName evidence="2">Uncharacterized protein</fullName>
    </submittedName>
</protein>
<accession>A0A1M6I9Q9</accession>
<feature type="transmembrane region" description="Helical" evidence="1">
    <location>
        <begin position="7"/>
        <end position="29"/>
    </location>
</feature>
<keyword evidence="1" id="KW-1133">Transmembrane helix</keyword>
<dbReference type="EMBL" id="FQZA01000007">
    <property type="protein sequence ID" value="SHJ31125.1"/>
    <property type="molecule type" value="Genomic_DNA"/>
</dbReference>
<dbReference type="STRING" id="313368.SAMN04488012_10782"/>
<dbReference type="Proteomes" id="UP000184040">
    <property type="component" value="Unassembled WGS sequence"/>
</dbReference>
<dbReference type="RefSeq" id="WP_073128897.1">
    <property type="nucleotide sequence ID" value="NZ_FQZA01000007.1"/>
</dbReference>
<feature type="transmembrane region" description="Helical" evidence="1">
    <location>
        <begin position="35"/>
        <end position="54"/>
    </location>
</feature>
<gene>
    <name evidence="2" type="ORF">SAMN04488012_10782</name>
</gene>
<organism evidence="2 3">
    <name type="scientific">Palleronia salina</name>
    <dbReference type="NCBI Taxonomy" id="313368"/>
    <lineage>
        <taxon>Bacteria</taxon>
        <taxon>Pseudomonadati</taxon>
        <taxon>Pseudomonadota</taxon>
        <taxon>Alphaproteobacteria</taxon>
        <taxon>Rhodobacterales</taxon>
        <taxon>Roseobacteraceae</taxon>
        <taxon>Palleronia</taxon>
    </lineage>
</organism>
<reference evidence="2 3" key="1">
    <citation type="submission" date="2016-11" db="EMBL/GenBank/DDBJ databases">
        <authorList>
            <person name="Jaros S."/>
            <person name="Januszkiewicz K."/>
            <person name="Wedrychowicz H."/>
        </authorList>
    </citation>
    <scope>NUCLEOTIDE SEQUENCE [LARGE SCALE GENOMIC DNA]</scope>
    <source>
        <strain evidence="2 3">DSM 26892</strain>
    </source>
</reference>
<dbReference type="AlphaFoldDB" id="A0A1M6I9Q9"/>
<name>A0A1M6I9Q9_9RHOB</name>
<proteinExistence type="predicted"/>
<evidence type="ECO:0000313" key="2">
    <source>
        <dbReference type="EMBL" id="SHJ31125.1"/>
    </source>
</evidence>
<evidence type="ECO:0000256" key="1">
    <source>
        <dbReference type="SAM" id="Phobius"/>
    </source>
</evidence>
<keyword evidence="3" id="KW-1185">Reference proteome</keyword>
<keyword evidence="1" id="KW-0472">Membrane</keyword>